<comment type="caution">
    <text evidence="2">The sequence shown here is derived from an EMBL/GenBank/DDBJ whole genome shotgun (WGS) entry which is preliminary data.</text>
</comment>
<evidence type="ECO:0000256" key="1">
    <source>
        <dbReference type="SAM" id="Phobius"/>
    </source>
</evidence>
<keyword evidence="1" id="KW-0472">Membrane</keyword>
<name>A0A4R2RE28_9FIRM</name>
<organism evidence="2 3">
    <name type="scientific">Heliophilum fasciatum</name>
    <dbReference type="NCBI Taxonomy" id="35700"/>
    <lineage>
        <taxon>Bacteria</taxon>
        <taxon>Bacillati</taxon>
        <taxon>Bacillota</taxon>
        <taxon>Clostridia</taxon>
        <taxon>Eubacteriales</taxon>
        <taxon>Heliobacteriaceae</taxon>
        <taxon>Heliophilum</taxon>
    </lineage>
</organism>
<sequence length="287" mass="32294">MCQLHRAYSKFIGRCICVKKYVLFIWLLSSLILSNYANAADILFRMLHANGVTFNQDQDAFIVGVLKDKNNDKFVVDVLKVLNGSVKSDTLLLSDNFKYGWGQDQITPSVGDFCVMSIKESSGYYINGLGIFKADYGDYKNLKILSENTDVPGLFADLACIEWYVNSGGLENDFVFSAGTAYIRRPNGDVVQIYPKINNNSITIDSFEPKDRTISEAKHSSRLSDPNFSSVMILLLLVFDGFIDWAFITILEKLTNHTYSKRKKWGLVSIWVFIGVVGEVVFSRFGG</sequence>
<evidence type="ECO:0000313" key="2">
    <source>
        <dbReference type="EMBL" id="TCP60479.1"/>
    </source>
</evidence>
<keyword evidence="1" id="KW-1133">Transmembrane helix</keyword>
<dbReference type="EMBL" id="SLXT01000036">
    <property type="protein sequence ID" value="TCP60479.1"/>
    <property type="molecule type" value="Genomic_DNA"/>
</dbReference>
<evidence type="ECO:0000313" key="3">
    <source>
        <dbReference type="Proteomes" id="UP000294813"/>
    </source>
</evidence>
<dbReference type="Proteomes" id="UP000294813">
    <property type="component" value="Unassembled WGS sequence"/>
</dbReference>
<keyword evidence="3" id="KW-1185">Reference proteome</keyword>
<reference evidence="2 3" key="1">
    <citation type="submission" date="2019-03" db="EMBL/GenBank/DDBJ databases">
        <title>Genomic Encyclopedia of Type Strains, Phase IV (KMG-IV): sequencing the most valuable type-strain genomes for metagenomic binning, comparative biology and taxonomic classification.</title>
        <authorList>
            <person name="Goeker M."/>
        </authorList>
    </citation>
    <scope>NUCLEOTIDE SEQUENCE [LARGE SCALE GENOMIC DNA]</scope>
    <source>
        <strain evidence="2 3">DSM 11170</strain>
    </source>
</reference>
<accession>A0A4R2RE28</accession>
<keyword evidence="1" id="KW-0812">Transmembrane</keyword>
<dbReference type="AlphaFoldDB" id="A0A4R2RE28"/>
<feature type="transmembrane region" description="Helical" evidence="1">
    <location>
        <begin position="264"/>
        <end position="285"/>
    </location>
</feature>
<feature type="transmembrane region" description="Helical" evidence="1">
    <location>
        <begin position="228"/>
        <end position="252"/>
    </location>
</feature>
<protein>
    <submittedName>
        <fullName evidence="2">Uncharacterized protein</fullName>
    </submittedName>
</protein>
<gene>
    <name evidence="2" type="ORF">EDD73_1367</name>
</gene>
<proteinExistence type="predicted"/>